<evidence type="ECO:0000313" key="2">
    <source>
        <dbReference type="Proteomes" id="UP000230742"/>
    </source>
</evidence>
<dbReference type="EMBL" id="CP024727">
    <property type="protein sequence ID" value="ATV30338.1"/>
    <property type="molecule type" value="Genomic_DNA"/>
</dbReference>
<accession>A0A2D3LID3</accession>
<reference evidence="1 2" key="1">
    <citation type="submission" date="2017-11" db="EMBL/GenBank/DDBJ databases">
        <title>Genome sequencing of Prevotella intermedia KCOM 1949.</title>
        <authorList>
            <person name="Kook J.-K."/>
            <person name="Park S.-N."/>
            <person name="Lim Y.K."/>
        </authorList>
    </citation>
    <scope>NUCLEOTIDE SEQUENCE [LARGE SCALE GENOMIC DNA]</scope>
    <source>
        <strain evidence="1 2">KCOM 1949</strain>
    </source>
</reference>
<sequence length="71" mass="8282">MKVQKAGTIFQKCRFCNAKPTLLPCKTTAFELPKRHFRPPFLFLLSLFMPYSPQQEAVFISHIYPQQHLNG</sequence>
<organism evidence="1 2">
    <name type="scientific">Prevotella intermedia</name>
    <dbReference type="NCBI Taxonomy" id="28131"/>
    <lineage>
        <taxon>Bacteria</taxon>
        <taxon>Pseudomonadati</taxon>
        <taxon>Bacteroidota</taxon>
        <taxon>Bacteroidia</taxon>
        <taxon>Bacteroidales</taxon>
        <taxon>Prevotellaceae</taxon>
        <taxon>Prevotella</taxon>
    </lineage>
</organism>
<gene>
    <name evidence="1" type="ORF">CTM46_02005</name>
</gene>
<dbReference type="AlphaFoldDB" id="A0A2D3LID3"/>
<name>A0A2D3LID3_PREIN</name>
<dbReference type="Proteomes" id="UP000230742">
    <property type="component" value="Chromosome 1"/>
</dbReference>
<evidence type="ECO:0000313" key="1">
    <source>
        <dbReference type="EMBL" id="ATV30338.1"/>
    </source>
</evidence>
<proteinExistence type="predicted"/>
<protein>
    <submittedName>
        <fullName evidence="1">Uncharacterized protein</fullName>
    </submittedName>
</protein>